<name>A0AAW1HVY4_POPJA</name>
<gene>
    <name evidence="4" type="ORF">QE152_g38945</name>
</gene>
<proteinExistence type="predicted"/>
<accession>A0AAW1HVY4</accession>
<sequence length="306" mass="33649">MEKLLEGAKTEERAVNEEESKQIDELGKQIEAIDKTIESDEKLRAFQTSVKDPEERGTETETTEETEVRAFADFVRGSITEERAGEMTFGDNGAVIPRTIAAKIIQKVYDMCPITGIEQSVSVAAVDAITADELIDLQEVIKDAFQRDSIWIMAPSTRTAIRKLKDGNGRYMLQDDINNGFGYSLLGKPVYVSDNMPAMATGANAIYYGDMSGLAVKFVETLEIQILREHYATQHALGAVGWIEFDSKVENAQKIAQLTMALGMTLGETREVPDDVAKEFIKIGHVEAVEEKKSTKAGAAKGKSAK</sequence>
<reference evidence="4 5" key="1">
    <citation type="journal article" date="2024" name="BMC Genomics">
        <title>De novo assembly and annotation of Popillia japonica's genome with initial clues to its potential as an invasive pest.</title>
        <authorList>
            <person name="Cucini C."/>
            <person name="Boschi S."/>
            <person name="Funari R."/>
            <person name="Cardaioli E."/>
            <person name="Iannotti N."/>
            <person name="Marturano G."/>
            <person name="Paoli F."/>
            <person name="Bruttini M."/>
            <person name="Carapelli A."/>
            <person name="Frati F."/>
            <person name="Nardi F."/>
        </authorList>
    </citation>
    <scope>NUCLEOTIDE SEQUENCE [LARGE SCALE GENOMIC DNA]</scope>
    <source>
        <strain evidence="4">DMR45628</strain>
    </source>
</reference>
<evidence type="ECO:0000313" key="5">
    <source>
        <dbReference type="Proteomes" id="UP001458880"/>
    </source>
</evidence>
<evidence type="ECO:0000256" key="1">
    <source>
        <dbReference type="ARBA" id="ARBA00004328"/>
    </source>
</evidence>
<protein>
    <submittedName>
        <fullName evidence="4">Phage capsid family</fullName>
    </submittedName>
</protein>
<comment type="caution">
    <text evidence="4">The sequence shown here is derived from an EMBL/GenBank/DDBJ whole genome shotgun (WGS) entry which is preliminary data.</text>
</comment>
<evidence type="ECO:0000256" key="2">
    <source>
        <dbReference type="SAM" id="MobiDB-lite"/>
    </source>
</evidence>
<evidence type="ECO:0000313" key="4">
    <source>
        <dbReference type="EMBL" id="KAK9680618.1"/>
    </source>
</evidence>
<dbReference type="Pfam" id="PF05065">
    <property type="entry name" value="Phage_capsid"/>
    <property type="match status" value="1"/>
</dbReference>
<comment type="subcellular location">
    <subcellularLocation>
        <location evidence="1">Virion</location>
    </subcellularLocation>
</comment>
<dbReference type="Gene3D" id="3.30.2320.10">
    <property type="entry name" value="hypothetical protein PF0899 domain"/>
    <property type="match status" value="1"/>
</dbReference>
<dbReference type="AlphaFoldDB" id="A0AAW1HVY4"/>
<dbReference type="InterPro" id="IPR024455">
    <property type="entry name" value="Phage_capsid"/>
</dbReference>
<evidence type="ECO:0000259" key="3">
    <source>
        <dbReference type="Pfam" id="PF05065"/>
    </source>
</evidence>
<organism evidence="4 5">
    <name type="scientific">Popillia japonica</name>
    <name type="common">Japanese beetle</name>
    <dbReference type="NCBI Taxonomy" id="7064"/>
    <lineage>
        <taxon>Eukaryota</taxon>
        <taxon>Metazoa</taxon>
        <taxon>Ecdysozoa</taxon>
        <taxon>Arthropoda</taxon>
        <taxon>Hexapoda</taxon>
        <taxon>Insecta</taxon>
        <taxon>Pterygota</taxon>
        <taxon>Neoptera</taxon>
        <taxon>Endopterygota</taxon>
        <taxon>Coleoptera</taxon>
        <taxon>Polyphaga</taxon>
        <taxon>Scarabaeiformia</taxon>
        <taxon>Scarabaeidae</taxon>
        <taxon>Rutelinae</taxon>
        <taxon>Popillia</taxon>
    </lineage>
</organism>
<keyword evidence="5" id="KW-1185">Reference proteome</keyword>
<dbReference type="EMBL" id="JASPKY010000881">
    <property type="protein sequence ID" value="KAK9680618.1"/>
    <property type="molecule type" value="Genomic_DNA"/>
</dbReference>
<dbReference type="NCBIfam" id="TIGR01554">
    <property type="entry name" value="major_cap_HK97"/>
    <property type="match status" value="2"/>
</dbReference>
<dbReference type="SUPFAM" id="SSF56563">
    <property type="entry name" value="Major capsid protein gp5"/>
    <property type="match status" value="1"/>
</dbReference>
<feature type="region of interest" description="Disordered" evidence="2">
    <location>
        <begin position="1"/>
        <end position="22"/>
    </location>
</feature>
<dbReference type="Proteomes" id="UP001458880">
    <property type="component" value="Unassembled WGS sequence"/>
</dbReference>
<dbReference type="InterPro" id="IPR054612">
    <property type="entry name" value="Phage_capsid-like_C"/>
</dbReference>
<feature type="domain" description="Phage capsid-like C-terminal" evidence="3">
    <location>
        <begin position="115"/>
        <end position="258"/>
    </location>
</feature>